<keyword evidence="2" id="KW-1185">Reference proteome</keyword>
<organism evidence="1 2">
    <name type="scientific">Ridgeia piscesae</name>
    <name type="common">Tubeworm</name>
    <dbReference type="NCBI Taxonomy" id="27915"/>
    <lineage>
        <taxon>Eukaryota</taxon>
        <taxon>Metazoa</taxon>
        <taxon>Spiralia</taxon>
        <taxon>Lophotrochozoa</taxon>
        <taxon>Annelida</taxon>
        <taxon>Polychaeta</taxon>
        <taxon>Sedentaria</taxon>
        <taxon>Canalipalpata</taxon>
        <taxon>Sabellida</taxon>
        <taxon>Siboglinidae</taxon>
        <taxon>Ridgeia</taxon>
    </lineage>
</organism>
<reference evidence="1" key="1">
    <citation type="journal article" date="2023" name="Mol. Biol. Evol.">
        <title>Third-Generation Sequencing Reveals the Adaptive Role of the Epigenome in Three Deep-Sea Polychaetes.</title>
        <authorList>
            <person name="Perez M."/>
            <person name="Aroh O."/>
            <person name="Sun Y."/>
            <person name="Lan Y."/>
            <person name="Juniper S.K."/>
            <person name="Young C.R."/>
            <person name="Angers B."/>
            <person name="Qian P.Y."/>
        </authorList>
    </citation>
    <scope>NUCLEOTIDE SEQUENCE</scope>
    <source>
        <strain evidence="1">R07B-5</strain>
    </source>
</reference>
<comment type="caution">
    <text evidence="1">The sequence shown here is derived from an EMBL/GenBank/DDBJ whole genome shotgun (WGS) entry which is preliminary data.</text>
</comment>
<protein>
    <submittedName>
        <fullName evidence="1">Uncharacterized protein</fullName>
    </submittedName>
</protein>
<sequence>MYVQKLQRTLDSCVLENTERMAFPLDTRDVVFTELLKTSWCKEEIL</sequence>
<gene>
    <name evidence="1" type="ORF">NP493_5g00003</name>
</gene>
<name>A0AAD9PFE3_RIDPI</name>
<dbReference type="EMBL" id="JAODUO010000006">
    <property type="protein sequence ID" value="KAK2193773.1"/>
    <property type="molecule type" value="Genomic_DNA"/>
</dbReference>
<dbReference type="AlphaFoldDB" id="A0AAD9PFE3"/>
<dbReference type="Proteomes" id="UP001209878">
    <property type="component" value="Unassembled WGS sequence"/>
</dbReference>
<evidence type="ECO:0000313" key="1">
    <source>
        <dbReference type="EMBL" id="KAK2193773.1"/>
    </source>
</evidence>
<proteinExistence type="predicted"/>
<accession>A0AAD9PFE3</accession>
<evidence type="ECO:0000313" key="2">
    <source>
        <dbReference type="Proteomes" id="UP001209878"/>
    </source>
</evidence>